<dbReference type="Proteomes" id="UP000015347">
    <property type="component" value="Unassembled WGS sequence"/>
</dbReference>
<dbReference type="eggNOG" id="ENOG502Z86K">
    <property type="taxonomic scope" value="Bacteria"/>
</dbReference>
<keyword evidence="2" id="KW-1185">Reference proteome</keyword>
<gene>
    <name evidence="1" type="ORF">Salmuc_03393</name>
</gene>
<evidence type="ECO:0008006" key="3">
    <source>
        <dbReference type="Google" id="ProtNLM"/>
    </source>
</evidence>
<dbReference type="EMBL" id="APVH01000042">
    <property type="protein sequence ID" value="EPX78071.1"/>
    <property type="molecule type" value="Genomic_DNA"/>
</dbReference>
<dbReference type="AlphaFoldDB" id="S9Q9P0"/>
<dbReference type="OrthoDB" id="7903983at2"/>
<accession>S9Q9P0</accession>
<name>S9Q9P0_9RHOB</name>
<proteinExistence type="predicted"/>
<dbReference type="InterPro" id="IPR025449">
    <property type="entry name" value="JetB"/>
</dbReference>
<dbReference type="Pfam" id="PF13835">
    <property type="entry name" value="DUF4194"/>
    <property type="match status" value="1"/>
</dbReference>
<reference evidence="2" key="1">
    <citation type="journal article" date="2014" name="Stand. Genomic Sci.">
        <title>Genome sequence of the exopolysaccharide-producing Salipiger mucosus type strain (DSM 16094(T)), a moderately halophilic member of the Roseobacter clade.</title>
        <authorList>
            <person name="Riedel T."/>
            <person name="Spring S."/>
            <person name="Fiebig A."/>
            <person name="Petersen J."/>
            <person name="Kyrpides N.C."/>
            <person name="Goker M."/>
            <person name="Klenk H.P."/>
        </authorList>
    </citation>
    <scope>NUCLEOTIDE SEQUENCE [LARGE SCALE GENOMIC DNA]</scope>
    <source>
        <strain evidence="2">DSM 16094</strain>
    </source>
</reference>
<dbReference type="RefSeq" id="WP_020041723.1">
    <property type="nucleotide sequence ID" value="NZ_KE557281.1"/>
</dbReference>
<protein>
    <recommendedName>
        <fullName evidence="3">DUF4194 domain-containing protein</fullName>
    </recommendedName>
</protein>
<evidence type="ECO:0000313" key="2">
    <source>
        <dbReference type="Proteomes" id="UP000015347"/>
    </source>
</evidence>
<organism evidence="1 2">
    <name type="scientific">Salipiger mucosus DSM 16094</name>
    <dbReference type="NCBI Taxonomy" id="1123237"/>
    <lineage>
        <taxon>Bacteria</taxon>
        <taxon>Pseudomonadati</taxon>
        <taxon>Pseudomonadota</taxon>
        <taxon>Alphaproteobacteria</taxon>
        <taxon>Rhodobacterales</taxon>
        <taxon>Roseobacteraceae</taxon>
        <taxon>Salipiger</taxon>
    </lineage>
</organism>
<dbReference type="STRING" id="1123237.Salmuc_03393"/>
<evidence type="ECO:0000313" key="1">
    <source>
        <dbReference type="EMBL" id="EPX78071.1"/>
    </source>
</evidence>
<sequence>MELREFAQVLDKSDDPEALGEAIRIAIQALFFHQVIYDDTHSVPSAAVQAIKEHRGFFEKYFAVAGYDLEMDARTQMIALKPQERDKPPYAWRLMRLKKDETLIRIALRYLFEQGFVDGKMDGTGRVETDTVEISETYQRIAKSAPPGENHLVDTLLRDLTRKGVLRIGDKDRETRVTRMTILPGIRVLVSDGYIERLRDWLESEQATPFLEKAS</sequence>
<dbReference type="HOGENOM" id="CLU_1303688_0_0_5"/>
<comment type="caution">
    <text evidence="1">The sequence shown here is derived from an EMBL/GenBank/DDBJ whole genome shotgun (WGS) entry which is preliminary data.</text>
</comment>